<keyword evidence="6" id="KW-1185">Reference proteome</keyword>
<reference evidence="5 6" key="1">
    <citation type="submission" date="2024-03" db="EMBL/GenBank/DDBJ databases">
        <title>Novel species of the genus Variovorax.</title>
        <authorList>
            <person name="Liu Q."/>
            <person name="Xin Y.-H."/>
        </authorList>
    </citation>
    <scope>NUCLEOTIDE SEQUENCE [LARGE SCALE GENOMIC DNA]</scope>
    <source>
        <strain evidence="5 6">KACC 18501</strain>
    </source>
</reference>
<evidence type="ECO:0000256" key="3">
    <source>
        <dbReference type="ARBA" id="ARBA00022840"/>
    </source>
</evidence>
<dbReference type="SUPFAM" id="SSF52540">
    <property type="entry name" value="P-loop containing nucleoside triphosphate hydrolases"/>
    <property type="match status" value="1"/>
</dbReference>
<name>A0ABU8VXY7_9BURK</name>
<dbReference type="EMBL" id="JBBKZV010000005">
    <property type="protein sequence ID" value="MEJ8822480.1"/>
    <property type="molecule type" value="Genomic_DNA"/>
</dbReference>
<dbReference type="PANTHER" id="PTHR45772:SF9">
    <property type="entry name" value="CONSERVED COMPONENT OF ABC TRANSPORTER FOR NATURAL AMINO ACIDS"/>
    <property type="match status" value="1"/>
</dbReference>
<evidence type="ECO:0000256" key="2">
    <source>
        <dbReference type="ARBA" id="ARBA00022741"/>
    </source>
</evidence>
<organism evidence="5 6">
    <name type="scientific">Variovorax humicola</name>
    <dbReference type="NCBI Taxonomy" id="1769758"/>
    <lineage>
        <taxon>Bacteria</taxon>
        <taxon>Pseudomonadati</taxon>
        <taxon>Pseudomonadota</taxon>
        <taxon>Betaproteobacteria</taxon>
        <taxon>Burkholderiales</taxon>
        <taxon>Comamonadaceae</taxon>
        <taxon>Variovorax</taxon>
    </lineage>
</organism>
<feature type="domain" description="ABC transporter" evidence="4">
    <location>
        <begin position="10"/>
        <end position="55"/>
    </location>
</feature>
<comment type="caution">
    <text evidence="5">The sequence shown here is derived from an EMBL/GenBank/DDBJ whole genome shotgun (WGS) entry which is preliminary data.</text>
</comment>
<evidence type="ECO:0000313" key="6">
    <source>
        <dbReference type="Proteomes" id="UP001363010"/>
    </source>
</evidence>
<proteinExistence type="predicted"/>
<keyword evidence="3 5" id="KW-0067">ATP-binding</keyword>
<evidence type="ECO:0000259" key="4">
    <source>
        <dbReference type="Pfam" id="PF00005"/>
    </source>
</evidence>
<keyword evidence="1" id="KW-0813">Transport</keyword>
<dbReference type="GO" id="GO:0005524">
    <property type="term" value="F:ATP binding"/>
    <property type="evidence" value="ECO:0007669"/>
    <property type="project" value="UniProtKB-KW"/>
</dbReference>
<protein>
    <submittedName>
        <fullName evidence="5">ATP-binding cassette domain-containing protein</fullName>
    </submittedName>
</protein>
<dbReference type="InterPro" id="IPR003439">
    <property type="entry name" value="ABC_transporter-like_ATP-bd"/>
</dbReference>
<dbReference type="PANTHER" id="PTHR45772">
    <property type="entry name" value="CONSERVED COMPONENT OF ABC TRANSPORTER FOR NATURAL AMINO ACIDS-RELATED"/>
    <property type="match status" value="1"/>
</dbReference>
<evidence type="ECO:0000313" key="5">
    <source>
        <dbReference type="EMBL" id="MEJ8822480.1"/>
    </source>
</evidence>
<keyword evidence="2" id="KW-0547">Nucleotide-binding</keyword>
<dbReference type="Proteomes" id="UP001363010">
    <property type="component" value="Unassembled WGS sequence"/>
</dbReference>
<dbReference type="Pfam" id="PF00005">
    <property type="entry name" value="ABC_tran"/>
    <property type="match status" value="1"/>
</dbReference>
<accession>A0ABU8VXY7</accession>
<gene>
    <name evidence="5" type="ORF">WKW80_10575</name>
</gene>
<dbReference type="InterPro" id="IPR027417">
    <property type="entry name" value="P-loop_NTPase"/>
</dbReference>
<dbReference type="InterPro" id="IPR051120">
    <property type="entry name" value="ABC_AA/LPS_Transport"/>
</dbReference>
<evidence type="ECO:0000256" key="1">
    <source>
        <dbReference type="ARBA" id="ARBA00022448"/>
    </source>
</evidence>
<dbReference type="Gene3D" id="3.40.50.300">
    <property type="entry name" value="P-loop containing nucleotide triphosphate hydrolases"/>
    <property type="match status" value="1"/>
</dbReference>
<sequence>MPPFGGLHALDGASFAVARGKTTGLIGPNGAGKTTLFNAITGLLPQATGRISFNGVM</sequence>